<feature type="domain" description="Metallo-beta-lactamase" evidence="1">
    <location>
        <begin position="39"/>
        <end position="230"/>
    </location>
</feature>
<dbReference type="Proteomes" id="UP000231701">
    <property type="component" value="Chromosome"/>
</dbReference>
<evidence type="ECO:0000313" key="3">
    <source>
        <dbReference type="Proteomes" id="UP000231701"/>
    </source>
</evidence>
<keyword evidence="2" id="KW-0378">Hydrolase</keyword>
<dbReference type="Gene3D" id="3.60.15.10">
    <property type="entry name" value="Ribonuclease Z/Hydroxyacylglutathione hydrolase-like"/>
    <property type="match status" value="1"/>
</dbReference>
<proteinExistence type="predicted"/>
<dbReference type="EMBL" id="CP018799">
    <property type="protein sequence ID" value="ATX80840.1"/>
    <property type="molecule type" value="Genomic_DNA"/>
</dbReference>
<accession>A0A2K8L0K6</accession>
<dbReference type="EC" id="3.1.4.17" evidence="2"/>
<evidence type="ECO:0000259" key="1">
    <source>
        <dbReference type="Pfam" id="PF12706"/>
    </source>
</evidence>
<sequence length="261" mass="29472">MRLKVLGCYGGQLLGFRLTSFLVNDSILLDAGSPTEALSLEEQHGIRHICLSHTHLDHIKDIAFLADNRSLKRLGGIKANRTINVHSLPENNETLLRDFFNDHIWPDFTVIPSKKDAILRLHDIKAEVPFEVDGVRITAIEVNHPVPCTGFLIEFEGKQLIYTADTGNTDRIWEIANEQPNLKAVIMDCSFPNSYQHLADISGHLTPNGLKQELQKFEAVGRVPVYLYHMKPETLNVISAEVEALNIPLLRMLTQVDEFLF</sequence>
<dbReference type="CDD" id="cd07735">
    <property type="entry name" value="class_II_PDE_MBL-fold"/>
    <property type="match status" value="1"/>
</dbReference>
<dbReference type="InterPro" id="IPR000396">
    <property type="entry name" value="Pdiesterase2"/>
</dbReference>
<protein>
    <submittedName>
        <fullName evidence="2">3',5'-cyclic-nucleotide phosphodiesterase</fullName>
        <ecNumber evidence="2">3.1.4.17</ecNumber>
    </submittedName>
</protein>
<dbReference type="PANTHER" id="PTHR42663">
    <property type="entry name" value="HYDROLASE C777.06C-RELATED-RELATED"/>
    <property type="match status" value="1"/>
</dbReference>
<dbReference type="InterPro" id="IPR036866">
    <property type="entry name" value="RibonucZ/Hydroxyglut_hydro"/>
</dbReference>
<name>A0A2K8L0K6_MARES</name>
<organism evidence="2 3">
    <name type="scientific">Mariprofundus aestuarium</name>
    <dbReference type="NCBI Taxonomy" id="1921086"/>
    <lineage>
        <taxon>Bacteria</taxon>
        <taxon>Pseudomonadati</taxon>
        <taxon>Pseudomonadota</taxon>
        <taxon>Candidatius Mariprofundia</taxon>
        <taxon>Mariprofundales</taxon>
        <taxon>Mariprofundaceae</taxon>
        <taxon>Mariprofundus</taxon>
    </lineage>
</organism>
<dbReference type="PRINTS" id="PR00388">
    <property type="entry name" value="PDIESTERASE2"/>
</dbReference>
<dbReference type="AlphaFoldDB" id="A0A2K8L0K6"/>
<reference evidence="2 3" key="1">
    <citation type="submission" date="2016-12" db="EMBL/GenBank/DDBJ databases">
        <title>Isolation and genomic insights into novel planktonic Zetaproteobacteria from stratified waters of the Chesapeake Bay.</title>
        <authorList>
            <person name="McAllister S.M."/>
            <person name="Kato S."/>
            <person name="Chan C.S."/>
            <person name="Chiu B.K."/>
            <person name="Field E.K."/>
        </authorList>
    </citation>
    <scope>NUCLEOTIDE SEQUENCE [LARGE SCALE GENOMIC DNA]</scope>
    <source>
        <strain evidence="2 3">CP-5</strain>
    </source>
</reference>
<dbReference type="RefSeq" id="WP_100278561.1">
    <property type="nucleotide sequence ID" value="NZ_CP018799.1"/>
</dbReference>
<gene>
    <name evidence="2" type="ORF">Ga0123461_2441</name>
</gene>
<dbReference type="GO" id="GO:0006198">
    <property type="term" value="P:cAMP catabolic process"/>
    <property type="evidence" value="ECO:0007669"/>
    <property type="project" value="InterPro"/>
</dbReference>
<evidence type="ECO:0000313" key="2">
    <source>
        <dbReference type="EMBL" id="ATX80840.1"/>
    </source>
</evidence>
<dbReference type="InterPro" id="IPR001279">
    <property type="entry name" value="Metallo-B-lactamas"/>
</dbReference>
<dbReference type="SUPFAM" id="SSF56281">
    <property type="entry name" value="Metallo-hydrolase/oxidoreductase"/>
    <property type="match status" value="1"/>
</dbReference>
<dbReference type="KEGG" id="maes:Ga0123461_2441"/>
<dbReference type="GO" id="GO:0004115">
    <property type="term" value="F:3',5'-cyclic-AMP phosphodiesterase activity"/>
    <property type="evidence" value="ECO:0007669"/>
    <property type="project" value="InterPro"/>
</dbReference>
<dbReference type="PANTHER" id="PTHR42663:SF6">
    <property type="entry name" value="HYDROLASE C777.06C-RELATED"/>
    <property type="match status" value="1"/>
</dbReference>
<keyword evidence="3" id="KW-1185">Reference proteome</keyword>
<dbReference type="OrthoDB" id="9803916at2"/>
<dbReference type="Pfam" id="PF12706">
    <property type="entry name" value="Lactamase_B_2"/>
    <property type="match status" value="1"/>
</dbReference>